<evidence type="ECO:0000256" key="1">
    <source>
        <dbReference type="SAM" id="Coils"/>
    </source>
</evidence>
<dbReference type="AlphaFoldDB" id="A0A3B0QX74"/>
<dbReference type="EMBL" id="UOEB01000190">
    <property type="protein sequence ID" value="VAV84912.1"/>
    <property type="molecule type" value="Genomic_DNA"/>
</dbReference>
<evidence type="ECO:0000313" key="2">
    <source>
        <dbReference type="EMBL" id="VAV84912.1"/>
    </source>
</evidence>
<protein>
    <recommendedName>
        <fullName evidence="3">Outer membrane protein beta-barrel domain-containing protein</fullName>
    </recommendedName>
</protein>
<accession>A0A3B0QX74</accession>
<gene>
    <name evidence="2" type="ORF">MNBD_BACTEROID02-1526</name>
</gene>
<evidence type="ECO:0008006" key="3">
    <source>
        <dbReference type="Google" id="ProtNLM"/>
    </source>
</evidence>
<sequence length="385" mass="44351">MSRSDRENHQLINYPLWTKKRTVMQTITKYLVLLILSLSLTQAHAQEETKSTNNKQKIENLQSVKQTIKNKERELLKVKVEAINIRLDKGEISQKEAENLKKEAAKKHALNIENKIAIIDNKIALLERNKNGYIYNTDDDGERVLLRIGSGDDTSDSFIFIGNKKNDKPRKYDRRTSSDIVLAFGLNNAIIDGSSLNDSPYKIGGSRFFEIGWAWKTRVFKNSNWLRFKYGYSFQINGLKPKDNMYFVQNGNETNLEVFSNDLSKSKLTITNLVFPIHFEFGPSKRIDRDGYFRYSTRNKLKIGVGGYAGFNIGTRQKLKYTADGEKIKDKIKRNYNTSDFVYGLSSYIAFGDTALYVKYDLSPIFKNQVVEQNNISIGLRFDMD</sequence>
<keyword evidence="1" id="KW-0175">Coiled coil</keyword>
<name>A0A3B0QX74_9ZZZZ</name>
<feature type="coiled-coil region" evidence="1">
    <location>
        <begin position="54"/>
        <end position="81"/>
    </location>
</feature>
<reference evidence="2" key="1">
    <citation type="submission" date="2018-06" db="EMBL/GenBank/DDBJ databases">
        <authorList>
            <person name="Zhirakovskaya E."/>
        </authorList>
    </citation>
    <scope>NUCLEOTIDE SEQUENCE</scope>
</reference>
<organism evidence="2">
    <name type="scientific">hydrothermal vent metagenome</name>
    <dbReference type="NCBI Taxonomy" id="652676"/>
    <lineage>
        <taxon>unclassified sequences</taxon>
        <taxon>metagenomes</taxon>
        <taxon>ecological metagenomes</taxon>
    </lineage>
</organism>
<proteinExistence type="predicted"/>